<evidence type="ECO:0000256" key="1">
    <source>
        <dbReference type="SAM" id="Phobius"/>
    </source>
</evidence>
<evidence type="ECO:0000313" key="3">
    <source>
        <dbReference type="Proteomes" id="UP000091956"/>
    </source>
</evidence>
<accession>A0A1B8G6U5</accession>
<keyword evidence="1" id="KW-0812">Transmembrane</keyword>
<dbReference type="OrthoDB" id="3440352at2759"/>
<dbReference type="GeneID" id="28843810"/>
<reference evidence="3" key="2">
    <citation type="journal article" date="2018" name="Nat. Commun.">
        <title>Extreme sensitivity to ultraviolet light in the fungal pathogen causing white-nose syndrome of bats.</title>
        <authorList>
            <person name="Palmer J.M."/>
            <person name="Drees K.P."/>
            <person name="Foster J.T."/>
            <person name="Lindner D.L."/>
        </authorList>
    </citation>
    <scope>NUCLEOTIDE SEQUENCE [LARGE SCALE GENOMIC DNA]</scope>
    <source>
        <strain evidence="3">UAMH 10579</strain>
    </source>
</reference>
<dbReference type="AlphaFoldDB" id="A0A1B8G6U5"/>
<reference evidence="2 3" key="1">
    <citation type="submission" date="2016-03" db="EMBL/GenBank/DDBJ databases">
        <title>Comparative genomics of Pseudogymnoascus destructans, the fungus causing white-nose syndrome of bats.</title>
        <authorList>
            <person name="Palmer J.M."/>
            <person name="Drees K.P."/>
            <person name="Foster J.T."/>
            <person name="Lindner D.L."/>
        </authorList>
    </citation>
    <scope>NUCLEOTIDE SEQUENCE [LARGE SCALE GENOMIC DNA]</scope>
    <source>
        <strain evidence="2 3">UAMH 10579</strain>
    </source>
</reference>
<dbReference type="EMBL" id="KV460287">
    <property type="protein sequence ID" value="OBT91554.1"/>
    <property type="molecule type" value="Genomic_DNA"/>
</dbReference>
<dbReference type="RefSeq" id="XP_018125287.1">
    <property type="nucleotide sequence ID" value="XM_018279822.2"/>
</dbReference>
<organism evidence="2 3">
    <name type="scientific">Pseudogymnoascus verrucosus</name>
    <dbReference type="NCBI Taxonomy" id="342668"/>
    <lineage>
        <taxon>Eukaryota</taxon>
        <taxon>Fungi</taxon>
        <taxon>Dikarya</taxon>
        <taxon>Ascomycota</taxon>
        <taxon>Pezizomycotina</taxon>
        <taxon>Leotiomycetes</taxon>
        <taxon>Thelebolales</taxon>
        <taxon>Thelebolaceae</taxon>
        <taxon>Pseudogymnoascus</taxon>
    </lineage>
</organism>
<keyword evidence="1" id="KW-0472">Membrane</keyword>
<dbReference type="Proteomes" id="UP000091956">
    <property type="component" value="Unassembled WGS sequence"/>
</dbReference>
<proteinExistence type="predicted"/>
<name>A0A1B8G6U5_9PEZI</name>
<sequence length="108" mass="11964">MAQIKLRQRETALSKASKELAIEKAAFFLKKAEFQREKDEFAAATDKVTLAVKQKRTKEMERLWEGVFIAAIVFLAIPVVALGSTLISVEAVGAWRMFVWAIAAAAGH</sequence>
<gene>
    <name evidence="2" type="ORF">VE01_10424</name>
</gene>
<keyword evidence="1" id="KW-1133">Transmembrane helix</keyword>
<protein>
    <submittedName>
        <fullName evidence="2">Uncharacterized protein</fullName>
    </submittedName>
</protein>
<feature type="transmembrane region" description="Helical" evidence="1">
    <location>
        <begin position="63"/>
        <end position="87"/>
    </location>
</feature>
<keyword evidence="3" id="KW-1185">Reference proteome</keyword>
<evidence type="ECO:0000313" key="2">
    <source>
        <dbReference type="EMBL" id="OBT91554.1"/>
    </source>
</evidence>